<accession>A0A8D5FIZ2</accession>
<sequence length="131" mass="15269">MALQTHGEPEGMYVHQMAHILYMAALGYLYWDTQRSAFSNRGWTYLRIFCVLTIFWNLLALIGHESTQYLHPKDFTIVDGYLFSKVNRPLTLIKAAYYTAKLDHLLTVPAMFFLYIALRSFYRASLDEDGD</sequence>
<reference evidence="2" key="1">
    <citation type="submission" date="2020-09" db="EMBL/GenBank/DDBJ databases">
        <title>Desulfogranum mesoprofundum gen. nov., sp. nov., a novel mesophilic, sulfate-reducing chemolithoautotroph isolated from a deep-sea hydrothermal vent chimney in the Suiyo Seamount.</title>
        <authorList>
            <person name="Hashimoto Y."/>
            <person name="Nakagawa S."/>
        </authorList>
    </citation>
    <scope>NUCLEOTIDE SEQUENCE</scope>
    <source>
        <strain evidence="2">KT2</strain>
    </source>
</reference>
<protein>
    <submittedName>
        <fullName evidence="2">Uncharacterized protein</fullName>
    </submittedName>
</protein>
<organism evidence="2 3">
    <name type="scientific">Desulfomarina profundi</name>
    <dbReference type="NCBI Taxonomy" id="2772557"/>
    <lineage>
        <taxon>Bacteria</taxon>
        <taxon>Pseudomonadati</taxon>
        <taxon>Thermodesulfobacteriota</taxon>
        <taxon>Desulfobulbia</taxon>
        <taxon>Desulfobulbales</taxon>
        <taxon>Desulfobulbaceae</taxon>
        <taxon>Desulfomarina</taxon>
    </lineage>
</organism>
<keyword evidence="1" id="KW-1133">Transmembrane helix</keyword>
<evidence type="ECO:0000313" key="3">
    <source>
        <dbReference type="Proteomes" id="UP000826725"/>
    </source>
</evidence>
<dbReference type="KEGG" id="dbk:DGMP_31950"/>
<proteinExistence type="predicted"/>
<keyword evidence="1" id="KW-0812">Transmembrane</keyword>
<name>A0A8D5FIZ2_9BACT</name>
<evidence type="ECO:0000313" key="2">
    <source>
        <dbReference type="EMBL" id="BCL62502.1"/>
    </source>
</evidence>
<keyword evidence="1" id="KW-0472">Membrane</keyword>
<keyword evidence="3" id="KW-1185">Reference proteome</keyword>
<dbReference type="Proteomes" id="UP000826725">
    <property type="component" value="Chromosome"/>
</dbReference>
<feature type="transmembrane region" description="Helical" evidence="1">
    <location>
        <begin position="12"/>
        <end position="31"/>
    </location>
</feature>
<evidence type="ECO:0000256" key="1">
    <source>
        <dbReference type="SAM" id="Phobius"/>
    </source>
</evidence>
<gene>
    <name evidence="2" type="ORF">DGMP_31950</name>
</gene>
<feature type="transmembrane region" description="Helical" evidence="1">
    <location>
        <begin position="43"/>
        <end position="63"/>
    </location>
</feature>
<feature type="transmembrane region" description="Helical" evidence="1">
    <location>
        <begin position="95"/>
        <end position="118"/>
    </location>
</feature>
<dbReference type="AlphaFoldDB" id="A0A8D5FIZ2"/>
<dbReference type="EMBL" id="AP024086">
    <property type="protein sequence ID" value="BCL62502.1"/>
    <property type="molecule type" value="Genomic_DNA"/>
</dbReference>